<dbReference type="Proteomes" id="UP000199036">
    <property type="component" value="Unassembled WGS sequence"/>
</dbReference>
<protein>
    <submittedName>
        <fullName evidence="1">Uncharacterized protein</fullName>
    </submittedName>
</protein>
<organism evidence="1 2">
    <name type="scientific">Paenimyroides ummariense</name>
    <dbReference type="NCBI Taxonomy" id="913024"/>
    <lineage>
        <taxon>Bacteria</taxon>
        <taxon>Pseudomonadati</taxon>
        <taxon>Bacteroidota</taxon>
        <taxon>Flavobacteriia</taxon>
        <taxon>Flavobacteriales</taxon>
        <taxon>Flavobacteriaceae</taxon>
        <taxon>Paenimyroides</taxon>
    </lineage>
</organism>
<dbReference type="AlphaFoldDB" id="A0A1I4X2C9"/>
<sequence>MKIRYKTYEEVDKELEILRLEREISIRKIGNNAEDIAQLFSPSQLLQQGLTSLGSSVKKSQGIKTLVLSTLFKFLFNKFIKKNKHQL</sequence>
<accession>A0A1I4X2C9</accession>
<dbReference type="Pfam" id="PF19852">
    <property type="entry name" value="DUF6327"/>
    <property type="match status" value="1"/>
</dbReference>
<proteinExistence type="predicted"/>
<dbReference type="RefSeq" id="WP_091518225.1">
    <property type="nucleotide sequence ID" value="NZ_FOVI01000002.1"/>
</dbReference>
<evidence type="ECO:0000313" key="2">
    <source>
        <dbReference type="Proteomes" id="UP000199036"/>
    </source>
</evidence>
<dbReference type="InterPro" id="IPR046290">
    <property type="entry name" value="DUF6327"/>
</dbReference>
<reference evidence="2" key="1">
    <citation type="submission" date="2016-10" db="EMBL/GenBank/DDBJ databases">
        <authorList>
            <person name="Varghese N."/>
            <person name="Submissions S."/>
        </authorList>
    </citation>
    <scope>NUCLEOTIDE SEQUENCE [LARGE SCALE GENOMIC DNA]</scope>
    <source>
        <strain evidence="2">DS-12</strain>
    </source>
</reference>
<name>A0A1I4X2C9_9FLAO</name>
<keyword evidence="2" id="KW-1185">Reference proteome</keyword>
<evidence type="ECO:0000313" key="1">
    <source>
        <dbReference type="EMBL" id="SFN19379.1"/>
    </source>
</evidence>
<gene>
    <name evidence="1" type="ORF">SAMN05421741_10247</name>
</gene>
<dbReference type="EMBL" id="FOVI01000002">
    <property type="protein sequence ID" value="SFN19379.1"/>
    <property type="molecule type" value="Genomic_DNA"/>
</dbReference>
<dbReference type="STRING" id="913024.SAMN05421741_10247"/>